<dbReference type="EMBL" id="BFAA01000150">
    <property type="protein sequence ID" value="GCB67530.1"/>
    <property type="molecule type" value="Genomic_DNA"/>
</dbReference>
<evidence type="ECO:0000256" key="6">
    <source>
        <dbReference type="ARBA" id="ARBA00045487"/>
    </source>
</evidence>
<keyword evidence="8" id="KW-1185">Reference proteome</keyword>
<proteinExistence type="inferred from homology"/>
<evidence type="ECO:0000256" key="4">
    <source>
        <dbReference type="ARBA" id="ARBA00038356"/>
    </source>
</evidence>
<dbReference type="Gene3D" id="2.60.120.620">
    <property type="entry name" value="q2cbj1_9rhob like domain"/>
    <property type="match status" value="1"/>
</dbReference>
<dbReference type="PANTHER" id="PTHR20883">
    <property type="entry name" value="PHYTANOYL-COA DIOXYGENASE DOMAIN CONTAINING 1"/>
    <property type="match status" value="1"/>
</dbReference>
<dbReference type="Pfam" id="PF05721">
    <property type="entry name" value="PhyH"/>
    <property type="match status" value="1"/>
</dbReference>
<name>A0A401P353_SCYTO</name>
<dbReference type="SUPFAM" id="SSF51197">
    <property type="entry name" value="Clavaminate synthase-like"/>
    <property type="match status" value="1"/>
</dbReference>
<evidence type="ECO:0000256" key="1">
    <source>
        <dbReference type="ARBA" id="ARBA00001962"/>
    </source>
</evidence>
<organism evidence="7 8">
    <name type="scientific">Scyliorhinus torazame</name>
    <name type="common">Cloudy catshark</name>
    <name type="synonym">Catulus torazame</name>
    <dbReference type="NCBI Taxonomy" id="75743"/>
    <lineage>
        <taxon>Eukaryota</taxon>
        <taxon>Metazoa</taxon>
        <taxon>Chordata</taxon>
        <taxon>Craniata</taxon>
        <taxon>Vertebrata</taxon>
        <taxon>Chondrichthyes</taxon>
        <taxon>Elasmobranchii</taxon>
        <taxon>Galeomorphii</taxon>
        <taxon>Galeoidea</taxon>
        <taxon>Carcharhiniformes</taxon>
        <taxon>Scyliorhinidae</taxon>
        <taxon>Scyliorhinus</taxon>
    </lineage>
</organism>
<evidence type="ECO:0000256" key="2">
    <source>
        <dbReference type="ARBA" id="ARBA00022723"/>
    </source>
</evidence>
<dbReference type="PANTHER" id="PTHR20883:SF15">
    <property type="entry name" value="PHYTANOYL-COA DIOXYGENASE DOMAIN-CONTAINING PROTEIN 1"/>
    <property type="match status" value="1"/>
</dbReference>
<dbReference type="Proteomes" id="UP000288216">
    <property type="component" value="Unassembled WGS sequence"/>
</dbReference>
<protein>
    <recommendedName>
        <fullName evidence="5">Phytanoyl-CoA dioxygenase domain-containing protein 1</fullName>
    </recommendedName>
</protein>
<dbReference type="OMA" id="DKQLHFF"/>
<evidence type="ECO:0000313" key="7">
    <source>
        <dbReference type="EMBL" id="GCB67530.1"/>
    </source>
</evidence>
<comment type="function">
    <text evidence="6">2-oxoglutarate(2OG)-dependent dioxygenase that catalyzes the conversion of 2-oxoglutarate to succinate and CO(2) in an iron-dependent manner. However, does not couple 2OG turnover to the hydroxylation of acyl-coenzyme A derivatives, implying that it is not directly involved in phytanoyl coenzyme-A metabolism. Does not show detectable activity towards fatty acid CoA thioesters.</text>
</comment>
<dbReference type="InterPro" id="IPR008775">
    <property type="entry name" value="Phytyl_CoA_dOase-like"/>
</dbReference>
<evidence type="ECO:0000256" key="5">
    <source>
        <dbReference type="ARBA" id="ARBA00039857"/>
    </source>
</evidence>
<comment type="similarity">
    <text evidence="4">Belongs to the PhyH family. PHYHD1 subfamily.</text>
</comment>
<accession>A0A401P353</accession>
<reference evidence="7 8" key="1">
    <citation type="journal article" date="2018" name="Nat. Ecol. Evol.">
        <title>Shark genomes provide insights into elasmobranch evolution and the origin of vertebrates.</title>
        <authorList>
            <person name="Hara Y"/>
            <person name="Yamaguchi K"/>
            <person name="Onimaru K"/>
            <person name="Kadota M"/>
            <person name="Koyanagi M"/>
            <person name="Keeley SD"/>
            <person name="Tatsumi K"/>
            <person name="Tanaka K"/>
            <person name="Motone F"/>
            <person name="Kageyama Y"/>
            <person name="Nozu R"/>
            <person name="Adachi N"/>
            <person name="Nishimura O"/>
            <person name="Nakagawa R"/>
            <person name="Tanegashima C"/>
            <person name="Kiyatake I"/>
            <person name="Matsumoto R"/>
            <person name="Murakumo K"/>
            <person name="Nishida K"/>
            <person name="Terakita A"/>
            <person name="Kuratani S"/>
            <person name="Sato K"/>
            <person name="Hyodo S Kuraku.S."/>
        </authorList>
    </citation>
    <scope>NUCLEOTIDE SEQUENCE [LARGE SCALE GENOMIC DNA]</scope>
</reference>
<comment type="caution">
    <text evidence="7">The sequence shown here is derived from an EMBL/GenBank/DDBJ whole genome shotgun (WGS) entry which is preliminary data.</text>
</comment>
<dbReference type="OrthoDB" id="445007at2759"/>
<keyword evidence="2" id="KW-0479">Metal-binding</keyword>
<evidence type="ECO:0000256" key="3">
    <source>
        <dbReference type="ARBA" id="ARBA00023004"/>
    </source>
</evidence>
<keyword evidence="3" id="KW-0408">Iron</keyword>
<sequence>MNMFPDNVVTKELSTAFRKDGFVAIEGFFTVAECDSLRARISDIIDEMEVPQELQTQFSTQETEQIQTQGTKEYFLTSGDKIRFFFEKGVFDDKGDFLVPKEKSLNKIGHALHALEPTFKNLTHSRKVQEVAQMLELKQPVILQSMYIFKQPGIGGEVMPHQDASFLHTEPLGRVVGFWIAMEDATEENSCLWFIPGSHNSGITRRMLRAPKGDFPLLTFIGMERDYPDDDFIPVPVKKGGLILIHGEVVHKSGPNTSDKSRHVYTFHLMESQDCHWSEDNWLQPTPELPFQRLHT</sequence>
<evidence type="ECO:0000313" key="8">
    <source>
        <dbReference type="Proteomes" id="UP000288216"/>
    </source>
</evidence>
<dbReference type="AlphaFoldDB" id="A0A401P353"/>
<gene>
    <name evidence="7" type="ORF">scyTo_0000742</name>
</gene>
<comment type="cofactor">
    <cofactor evidence="1">
        <name>Fe cation</name>
        <dbReference type="ChEBI" id="CHEBI:24875"/>
    </cofactor>
</comment>
<dbReference type="STRING" id="75743.A0A401P353"/>
<dbReference type="GO" id="GO:0046872">
    <property type="term" value="F:metal ion binding"/>
    <property type="evidence" value="ECO:0007669"/>
    <property type="project" value="UniProtKB-KW"/>
</dbReference>